<sequence>MGIDIESELSVLLLDEDTPLEFIDPITVKVHASKVERSIAVKGTISVRAKAACARCLNELNYLVERDNFFAFVKIPHDENIDLTEQLREDIIVSLPIRLLCSDDCKGLCDVCGTNLNERTCECTHTEFIKESAFDGLDKLMDLKNKQDNEN</sequence>
<gene>
    <name evidence="1" type="ORF">C4541_12275</name>
</gene>
<accession>A0A3A4QRQ4</accession>
<evidence type="ECO:0000313" key="2">
    <source>
        <dbReference type="Proteomes" id="UP000266426"/>
    </source>
</evidence>
<evidence type="ECO:0000313" key="1">
    <source>
        <dbReference type="EMBL" id="RJP56524.1"/>
    </source>
</evidence>
<dbReference type="InterPro" id="IPR003772">
    <property type="entry name" value="YceD"/>
</dbReference>
<dbReference type="Pfam" id="PF02620">
    <property type="entry name" value="YceD"/>
    <property type="match status" value="1"/>
</dbReference>
<dbReference type="AlphaFoldDB" id="A0A3A4QRQ4"/>
<dbReference type="PANTHER" id="PTHR34374">
    <property type="entry name" value="LARGE RIBOSOMAL RNA SUBUNIT ACCUMULATION PROTEIN YCED HOMOLOG 1, CHLOROPLASTIC"/>
    <property type="match status" value="1"/>
</dbReference>
<name>A0A3A4QRQ4_9BACT</name>
<comment type="caution">
    <text evidence="1">The sequence shown here is derived from an EMBL/GenBank/DDBJ whole genome shotgun (WGS) entry which is preliminary data.</text>
</comment>
<organism evidence="1 2">
    <name type="scientific">Candidatus Auribacter fodinae</name>
    <dbReference type="NCBI Taxonomy" id="2093366"/>
    <lineage>
        <taxon>Bacteria</taxon>
        <taxon>Pseudomonadati</taxon>
        <taxon>Candidatus Auribacterota</taxon>
        <taxon>Candidatus Auribacteria</taxon>
        <taxon>Candidatus Auribacterales</taxon>
        <taxon>Candidatus Auribacteraceae</taxon>
        <taxon>Candidatus Auribacter</taxon>
    </lineage>
</organism>
<dbReference type="EMBL" id="QZJZ01000094">
    <property type="protein sequence ID" value="RJP56524.1"/>
    <property type="molecule type" value="Genomic_DNA"/>
</dbReference>
<reference evidence="1 2" key="1">
    <citation type="journal article" date="2017" name="ISME J.">
        <title>Energy and carbon metabolisms in a deep terrestrial subsurface fluid microbial community.</title>
        <authorList>
            <person name="Momper L."/>
            <person name="Jungbluth S.P."/>
            <person name="Lee M.D."/>
            <person name="Amend J.P."/>
        </authorList>
    </citation>
    <scope>NUCLEOTIDE SEQUENCE [LARGE SCALE GENOMIC DNA]</scope>
    <source>
        <strain evidence="1">SURF_26</strain>
    </source>
</reference>
<protein>
    <submittedName>
        <fullName evidence="1">DUF177 domain-containing protein</fullName>
    </submittedName>
</protein>
<dbReference type="PANTHER" id="PTHR34374:SF1">
    <property type="entry name" value="LARGE RIBOSOMAL RNA SUBUNIT ACCUMULATION PROTEIN YCED HOMOLOG 1, CHLOROPLASTIC"/>
    <property type="match status" value="1"/>
</dbReference>
<dbReference type="Proteomes" id="UP000266426">
    <property type="component" value="Unassembled WGS sequence"/>
</dbReference>
<proteinExistence type="predicted"/>